<dbReference type="AlphaFoldDB" id="G3H6V2"/>
<dbReference type="InParanoid" id="G3H6V2"/>
<sequence>MSIWVTVDNEDAGDKGRHVCWVRPFGGLEKHVLWHSELELSPIISDGNYLSLEVS</sequence>
<dbReference type="EMBL" id="JH000181">
    <property type="protein sequence ID" value="EGV97754.1"/>
    <property type="molecule type" value="Genomic_DNA"/>
</dbReference>
<evidence type="ECO:0000313" key="1">
    <source>
        <dbReference type="EMBL" id="EGV97754.1"/>
    </source>
</evidence>
<evidence type="ECO:0000313" key="2">
    <source>
        <dbReference type="Proteomes" id="UP000001075"/>
    </source>
</evidence>
<proteinExistence type="predicted"/>
<reference evidence="2" key="1">
    <citation type="journal article" date="2011" name="Nat. Biotechnol.">
        <title>The genomic sequence of the Chinese hamster ovary (CHO)-K1 cell line.</title>
        <authorList>
            <person name="Xu X."/>
            <person name="Nagarajan H."/>
            <person name="Lewis N.E."/>
            <person name="Pan S."/>
            <person name="Cai Z."/>
            <person name="Liu X."/>
            <person name="Chen W."/>
            <person name="Xie M."/>
            <person name="Wang W."/>
            <person name="Hammond S."/>
            <person name="Andersen M.R."/>
            <person name="Neff N."/>
            <person name="Passarelli B."/>
            <person name="Koh W."/>
            <person name="Fan H.C."/>
            <person name="Wang J."/>
            <person name="Gui Y."/>
            <person name="Lee K.H."/>
            <person name="Betenbaugh M.J."/>
            <person name="Quake S.R."/>
            <person name="Famili I."/>
            <person name="Palsson B.O."/>
            <person name="Wang J."/>
        </authorList>
    </citation>
    <scope>NUCLEOTIDE SEQUENCE [LARGE SCALE GENOMIC DNA]</scope>
    <source>
        <strain evidence="2">CHO K1 cell line</strain>
    </source>
</reference>
<name>G3H6V2_CRIGR</name>
<gene>
    <name evidence="1" type="ORF">I79_006072</name>
</gene>
<protein>
    <submittedName>
        <fullName evidence="1">Uncharacterized protein</fullName>
    </submittedName>
</protein>
<accession>G3H6V2</accession>
<organism evidence="1 2">
    <name type="scientific">Cricetulus griseus</name>
    <name type="common">Chinese hamster</name>
    <name type="synonym">Cricetulus barabensis griseus</name>
    <dbReference type="NCBI Taxonomy" id="10029"/>
    <lineage>
        <taxon>Eukaryota</taxon>
        <taxon>Metazoa</taxon>
        <taxon>Chordata</taxon>
        <taxon>Craniata</taxon>
        <taxon>Vertebrata</taxon>
        <taxon>Euteleostomi</taxon>
        <taxon>Mammalia</taxon>
        <taxon>Eutheria</taxon>
        <taxon>Euarchontoglires</taxon>
        <taxon>Glires</taxon>
        <taxon>Rodentia</taxon>
        <taxon>Myomorpha</taxon>
        <taxon>Muroidea</taxon>
        <taxon>Cricetidae</taxon>
        <taxon>Cricetinae</taxon>
        <taxon>Cricetulus</taxon>
    </lineage>
</organism>
<dbReference type="Proteomes" id="UP000001075">
    <property type="component" value="Unassembled WGS sequence"/>
</dbReference>